<proteinExistence type="predicted"/>
<dbReference type="EMBL" id="CWOW01000013">
    <property type="protein sequence ID" value="CSA84096.1"/>
    <property type="molecule type" value="Genomic_DNA"/>
</dbReference>
<evidence type="ECO:0000313" key="2">
    <source>
        <dbReference type="Proteomes" id="UP000044806"/>
    </source>
</evidence>
<dbReference type="Proteomes" id="UP000044806">
    <property type="component" value="Unassembled WGS sequence"/>
</dbReference>
<accession>A0A655YYF4</accession>
<evidence type="ECO:0000313" key="1">
    <source>
        <dbReference type="EMBL" id="CSA84096.1"/>
    </source>
</evidence>
<organism evidence="1 2">
    <name type="scientific">Vibrio cholerae</name>
    <dbReference type="NCBI Taxonomy" id="666"/>
    <lineage>
        <taxon>Bacteria</taxon>
        <taxon>Pseudomonadati</taxon>
        <taxon>Pseudomonadota</taxon>
        <taxon>Gammaproteobacteria</taxon>
        <taxon>Vibrionales</taxon>
        <taxon>Vibrionaceae</taxon>
        <taxon>Vibrio</taxon>
    </lineage>
</organism>
<sequence length="108" mass="12382">MFEWECGGQNCALQIFDWLNANTSVVELCTCTTLGSEQFVSHWVVNTSDFSFASKAYRNRNSKVRETFYKVSGAIQWVDDPLHFLIFTFDKAAFFCNDAVLRVRAFDG</sequence>
<gene>
    <name evidence="1" type="ORF">ERS013165_02560</name>
</gene>
<name>A0A655YYF4_VIBCL</name>
<protein>
    <submittedName>
        <fullName evidence="1">Uncharacterized protein</fullName>
    </submittedName>
</protein>
<reference evidence="1 2" key="1">
    <citation type="submission" date="2015-07" db="EMBL/GenBank/DDBJ databases">
        <authorList>
            <consortium name="Pathogen Informatics"/>
        </authorList>
    </citation>
    <scope>NUCLEOTIDE SEQUENCE [LARGE SCALE GENOMIC DNA]</scope>
    <source>
        <strain evidence="1 2">A51</strain>
    </source>
</reference>
<dbReference type="AlphaFoldDB" id="A0A655YYF4"/>